<dbReference type="InterPro" id="IPR052165">
    <property type="entry name" value="Membrane_assoc_protease"/>
</dbReference>
<evidence type="ECO:0000256" key="5">
    <source>
        <dbReference type="SAM" id="Phobius"/>
    </source>
</evidence>
<evidence type="ECO:0000259" key="6">
    <source>
        <dbReference type="Pfam" id="PF01957"/>
    </source>
</evidence>
<keyword evidence="2 5" id="KW-0812">Transmembrane</keyword>
<evidence type="ECO:0000256" key="2">
    <source>
        <dbReference type="ARBA" id="ARBA00022692"/>
    </source>
</evidence>
<dbReference type="GO" id="GO:0005886">
    <property type="term" value="C:plasma membrane"/>
    <property type="evidence" value="ECO:0007669"/>
    <property type="project" value="TreeGrafter"/>
</dbReference>
<evidence type="ECO:0000256" key="1">
    <source>
        <dbReference type="ARBA" id="ARBA00004141"/>
    </source>
</evidence>
<feature type="domain" description="NfeD-like C-terminal" evidence="6">
    <location>
        <begin position="81"/>
        <end position="137"/>
    </location>
</feature>
<keyword evidence="4 5" id="KW-0472">Membrane</keyword>
<evidence type="ECO:0000313" key="8">
    <source>
        <dbReference type="Proteomes" id="UP000677913"/>
    </source>
</evidence>
<dbReference type="PANTHER" id="PTHR33507">
    <property type="entry name" value="INNER MEMBRANE PROTEIN YBBJ"/>
    <property type="match status" value="1"/>
</dbReference>
<evidence type="ECO:0000256" key="3">
    <source>
        <dbReference type="ARBA" id="ARBA00022989"/>
    </source>
</evidence>
<sequence>MGWVWWMVTAVLLLLAEHATATLACLMAAIGAAVAAGLAALGLPLAGQVPVFVLVSLGLIVLARPAVVRRQALPGLRTGVAALVGSNALVTRRVDAHSGHIDLGGQTWSARSYDPDAVFEPGAVVHVLEISGATALVG</sequence>
<keyword evidence="8" id="KW-1185">Reference proteome</keyword>
<dbReference type="RefSeq" id="WP_211470164.1">
    <property type="nucleotide sequence ID" value="NZ_JAGSXH010000099.1"/>
</dbReference>
<dbReference type="Gene3D" id="2.40.50.140">
    <property type="entry name" value="Nucleic acid-binding proteins"/>
    <property type="match status" value="1"/>
</dbReference>
<evidence type="ECO:0000256" key="4">
    <source>
        <dbReference type="ARBA" id="ARBA00023136"/>
    </source>
</evidence>
<dbReference type="InterPro" id="IPR002810">
    <property type="entry name" value="NfeD-like_C"/>
</dbReference>
<dbReference type="InterPro" id="IPR012340">
    <property type="entry name" value="NA-bd_OB-fold"/>
</dbReference>
<dbReference type="AlphaFoldDB" id="A0A8J7WS79"/>
<evidence type="ECO:0000313" key="7">
    <source>
        <dbReference type="EMBL" id="MBS2965765.1"/>
    </source>
</evidence>
<name>A0A8J7WS79_9ACTN</name>
<feature type="transmembrane region" description="Helical" evidence="5">
    <location>
        <begin position="45"/>
        <end position="67"/>
    </location>
</feature>
<reference evidence="7" key="1">
    <citation type="submission" date="2021-04" db="EMBL/GenBank/DDBJ databases">
        <title>Genome based classification of Actinospica acidithermotolerans sp. nov., an actinobacterium isolated from an Indonesian hot spring.</title>
        <authorList>
            <person name="Kusuma A.B."/>
            <person name="Putra K.E."/>
            <person name="Nafisah S."/>
            <person name="Loh J."/>
            <person name="Nouioui I."/>
            <person name="Goodfellow M."/>
        </authorList>
    </citation>
    <scope>NUCLEOTIDE SEQUENCE</scope>
    <source>
        <strain evidence="7">DSM 45618</strain>
    </source>
</reference>
<accession>A0A8J7WS79</accession>
<comment type="subcellular location">
    <subcellularLocation>
        <location evidence="1">Membrane</location>
        <topology evidence="1">Multi-pass membrane protein</topology>
    </subcellularLocation>
</comment>
<protein>
    <submittedName>
        <fullName evidence="7">NfeD family protein</fullName>
    </submittedName>
</protein>
<gene>
    <name evidence="7" type="ORF">KGA66_22120</name>
</gene>
<dbReference type="Proteomes" id="UP000677913">
    <property type="component" value="Unassembled WGS sequence"/>
</dbReference>
<comment type="caution">
    <text evidence="7">The sequence shown here is derived from an EMBL/GenBank/DDBJ whole genome shotgun (WGS) entry which is preliminary data.</text>
</comment>
<keyword evidence="3 5" id="KW-1133">Transmembrane helix</keyword>
<proteinExistence type="predicted"/>
<dbReference type="Pfam" id="PF01957">
    <property type="entry name" value="NfeD"/>
    <property type="match status" value="1"/>
</dbReference>
<dbReference type="PANTHER" id="PTHR33507:SF3">
    <property type="entry name" value="INNER MEMBRANE PROTEIN YBBJ"/>
    <property type="match status" value="1"/>
</dbReference>
<organism evidence="7 8">
    <name type="scientific">Actinocrinis puniceicyclus</name>
    <dbReference type="NCBI Taxonomy" id="977794"/>
    <lineage>
        <taxon>Bacteria</taxon>
        <taxon>Bacillati</taxon>
        <taxon>Actinomycetota</taxon>
        <taxon>Actinomycetes</taxon>
        <taxon>Catenulisporales</taxon>
        <taxon>Actinospicaceae</taxon>
        <taxon>Actinocrinis</taxon>
    </lineage>
</organism>
<dbReference type="EMBL" id="JAGSXH010000099">
    <property type="protein sequence ID" value="MBS2965765.1"/>
    <property type="molecule type" value="Genomic_DNA"/>
</dbReference>